<dbReference type="RefSeq" id="WP_202010389.1">
    <property type="nucleotide sequence ID" value="NZ_JAERRB010000004.1"/>
</dbReference>
<name>A0ABS1KS83_9BACT</name>
<evidence type="ECO:0000313" key="3">
    <source>
        <dbReference type="Proteomes" id="UP000613030"/>
    </source>
</evidence>
<dbReference type="CDD" id="cd02440">
    <property type="entry name" value="AdoMet_MTases"/>
    <property type="match status" value="1"/>
</dbReference>
<comment type="caution">
    <text evidence="2">The sequence shown here is derived from an EMBL/GenBank/DDBJ whole genome shotgun (WGS) entry which is preliminary data.</text>
</comment>
<evidence type="ECO:0000259" key="1">
    <source>
        <dbReference type="Pfam" id="PF08241"/>
    </source>
</evidence>
<dbReference type="SUPFAM" id="SSF53335">
    <property type="entry name" value="S-adenosyl-L-methionine-dependent methyltransferases"/>
    <property type="match status" value="1"/>
</dbReference>
<dbReference type="GO" id="GO:0032259">
    <property type="term" value="P:methylation"/>
    <property type="evidence" value="ECO:0007669"/>
    <property type="project" value="UniProtKB-KW"/>
</dbReference>
<evidence type="ECO:0000313" key="2">
    <source>
        <dbReference type="EMBL" id="MBL0742299.1"/>
    </source>
</evidence>
<gene>
    <name evidence="2" type="ORF">JI741_13800</name>
</gene>
<dbReference type="Proteomes" id="UP000613030">
    <property type="component" value="Unassembled WGS sequence"/>
</dbReference>
<keyword evidence="2" id="KW-0808">Transferase</keyword>
<dbReference type="InterPro" id="IPR013216">
    <property type="entry name" value="Methyltransf_11"/>
</dbReference>
<accession>A0ABS1KS83</accession>
<dbReference type="EMBL" id="JAERRB010000004">
    <property type="protein sequence ID" value="MBL0742299.1"/>
    <property type="molecule type" value="Genomic_DNA"/>
</dbReference>
<feature type="domain" description="Methyltransferase type 11" evidence="1">
    <location>
        <begin position="40"/>
        <end position="131"/>
    </location>
</feature>
<dbReference type="Pfam" id="PF08241">
    <property type="entry name" value="Methyltransf_11"/>
    <property type="match status" value="1"/>
</dbReference>
<organism evidence="2 3">
    <name type="scientific">Chryseolinea lacunae</name>
    <dbReference type="NCBI Taxonomy" id="2801331"/>
    <lineage>
        <taxon>Bacteria</taxon>
        <taxon>Pseudomonadati</taxon>
        <taxon>Bacteroidota</taxon>
        <taxon>Cytophagia</taxon>
        <taxon>Cytophagales</taxon>
        <taxon>Fulvivirgaceae</taxon>
        <taxon>Chryseolinea</taxon>
    </lineage>
</organism>
<sequence length="258" mass="29210">MAKVYTTEITSDAIASDNPIHQRLFKAYVVAEQYVTGDVLEVGCGEGRGVGVLIKDAATFTAVDKIKPLIDDLQQKHPSGKFISMNIPPLNGLADNAYDRIFSFQVIEHIQDDALFLKEIHRVLKPGGIAVLTTPNRKMSLSRNPWHIREYLPNELKTLAAKIFSSAEMKGITGNEKVMTYYAENKKSVERVTRFDIFNLQYKLPAAILRIPYEILNRWNRNKLQATDNTLVTNIHHEDYIVVDEATNALDLLLIVRK</sequence>
<keyword evidence="2" id="KW-0489">Methyltransferase</keyword>
<dbReference type="PANTHER" id="PTHR42912:SF93">
    <property type="entry name" value="N6-ADENOSINE-METHYLTRANSFERASE TMT1A"/>
    <property type="match status" value="1"/>
</dbReference>
<reference evidence="2 3" key="1">
    <citation type="submission" date="2021-01" db="EMBL/GenBank/DDBJ databases">
        <title>Chryseolinea sp. Jin1 Genome sequencing and assembly.</title>
        <authorList>
            <person name="Kim I."/>
        </authorList>
    </citation>
    <scope>NUCLEOTIDE SEQUENCE [LARGE SCALE GENOMIC DNA]</scope>
    <source>
        <strain evidence="2 3">Jin1</strain>
    </source>
</reference>
<proteinExistence type="predicted"/>
<dbReference type="GO" id="GO:0008168">
    <property type="term" value="F:methyltransferase activity"/>
    <property type="evidence" value="ECO:0007669"/>
    <property type="project" value="UniProtKB-KW"/>
</dbReference>
<dbReference type="InterPro" id="IPR029063">
    <property type="entry name" value="SAM-dependent_MTases_sf"/>
</dbReference>
<protein>
    <submittedName>
        <fullName evidence="2">Class I SAM-dependent methyltransferase</fullName>
    </submittedName>
</protein>
<dbReference type="Gene3D" id="3.40.50.150">
    <property type="entry name" value="Vaccinia Virus protein VP39"/>
    <property type="match status" value="1"/>
</dbReference>
<dbReference type="PANTHER" id="PTHR42912">
    <property type="entry name" value="METHYLTRANSFERASE"/>
    <property type="match status" value="1"/>
</dbReference>
<keyword evidence="3" id="KW-1185">Reference proteome</keyword>
<dbReference type="InterPro" id="IPR050508">
    <property type="entry name" value="Methyltransf_Superfamily"/>
</dbReference>